<dbReference type="CDD" id="cd18080">
    <property type="entry name" value="TrmD-like"/>
    <property type="match status" value="1"/>
</dbReference>
<comment type="similarity">
    <text evidence="3 15 16">Belongs to the RNA methyltransferase TrmD family.</text>
</comment>
<feature type="binding site" evidence="15">
    <location>
        <position position="113"/>
    </location>
    <ligand>
        <name>S-adenosyl-L-methionine</name>
        <dbReference type="ChEBI" id="CHEBI:59789"/>
    </ligand>
</feature>
<dbReference type="HAMAP" id="MF_00605">
    <property type="entry name" value="TrmD"/>
    <property type="match status" value="1"/>
</dbReference>
<dbReference type="RefSeq" id="WP_380606282.1">
    <property type="nucleotide sequence ID" value="NZ_JBHSDU010000015.1"/>
</dbReference>
<dbReference type="EC" id="2.1.1.228" evidence="5 15"/>
<dbReference type="InterPro" id="IPR029026">
    <property type="entry name" value="tRNA_m1G_MTases_N"/>
</dbReference>
<dbReference type="InterPro" id="IPR002649">
    <property type="entry name" value="tRNA_m1G_MeTrfase_TrmD"/>
</dbReference>
<evidence type="ECO:0000259" key="17">
    <source>
        <dbReference type="Pfam" id="PF01746"/>
    </source>
</evidence>
<evidence type="ECO:0000256" key="3">
    <source>
        <dbReference type="ARBA" id="ARBA00007630"/>
    </source>
</evidence>
<keyword evidence="7 15" id="KW-0963">Cytoplasm</keyword>
<sequence length="250" mass="27057">MRIEVVTLFPEFVAEAVRVGVLGRAIERGTVAVNATTPREFATDVHKSVDDRPYGGGPGMVMTIEPARTSIRAAKARLPEGSRSVYLAADGAPLTHAKAQELAKLPGLMLLAGRYEGVDERLIQSEIDECVSIGDYVLSGGELPALVLIDAVVRLLPGVLGDEASAVEDSFVAGLLDWPHYTRPEVFEGQSVPAVLVGGNHAAIRRWRETQALGRTWLRRPDLIEKLALTAEQQRLLKEFLAEHASPPPV</sequence>
<evidence type="ECO:0000256" key="5">
    <source>
        <dbReference type="ARBA" id="ARBA00012807"/>
    </source>
</evidence>
<evidence type="ECO:0000313" key="19">
    <source>
        <dbReference type="Proteomes" id="UP001595904"/>
    </source>
</evidence>
<evidence type="ECO:0000256" key="13">
    <source>
        <dbReference type="ARBA" id="ARBA00033392"/>
    </source>
</evidence>
<evidence type="ECO:0000256" key="6">
    <source>
        <dbReference type="ARBA" id="ARBA00014679"/>
    </source>
</evidence>
<reference evidence="19" key="1">
    <citation type="journal article" date="2019" name="Int. J. Syst. Evol. Microbiol.">
        <title>The Global Catalogue of Microorganisms (GCM) 10K type strain sequencing project: providing services to taxonomists for standard genome sequencing and annotation.</title>
        <authorList>
            <consortium name="The Broad Institute Genomics Platform"/>
            <consortium name="The Broad Institute Genome Sequencing Center for Infectious Disease"/>
            <person name="Wu L."/>
            <person name="Ma J."/>
        </authorList>
    </citation>
    <scope>NUCLEOTIDE SEQUENCE [LARGE SCALE GENOMIC DNA]</scope>
    <source>
        <strain evidence="19">CGMCC 1.10759</strain>
    </source>
</reference>
<evidence type="ECO:0000256" key="12">
    <source>
        <dbReference type="ARBA" id="ARBA00029736"/>
    </source>
</evidence>
<comment type="function">
    <text evidence="1 15 16">Specifically methylates guanosine-37 in various tRNAs.</text>
</comment>
<evidence type="ECO:0000256" key="11">
    <source>
        <dbReference type="ARBA" id="ARBA00022694"/>
    </source>
</evidence>
<keyword evidence="19" id="KW-1185">Reference proteome</keyword>
<dbReference type="InterPro" id="IPR016009">
    <property type="entry name" value="tRNA_MeTrfase_TRMD/TRM10"/>
</dbReference>
<dbReference type="PIRSF" id="PIRSF000386">
    <property type="entry name" value="tRNA_mtase"/>
    <property type="match status" value="1"/>
</dbReference>
<dbReference type="NCBIfam" id="TIGR00088">
    <property type="entry name" value="trmD"/>
    <property type="match status" value="1"/>
</dbReference>
<dbReference type="GO" id="GO:0032259">
    <property type="term" value="P:methylation"/>
    <property type="evidence" value="ECO:0007669"/>
    <property type="project" value="UniProtKB-KW"/>
</dbReference>
<dbReference type="Proteomes" id="UP001595904">
    <property type="component" value="Unassembled WGS sequence"/>
</dbReference>
<dbReference type="Gene3D" id="1.10.1270.20">
    <property type="entry name" value="tRNA(m1g37)methyltransferase, domain 2"/>
    <property type="match status" value="1"/>
</dbReference>
<comment type="catalytic activity">
    <reaction evidence="14 15 16">
        <text>guanosine(37) in tRNA + S-adenosyl-L-methionine = N(1)-methylguanosine(37) in tRNA + S-adenosyl-L-homocysteine + H(+)</text>
        <dbReference type="Rhea" id="RHEA:36899"/>
        <dbReference type="Rhea" id="RHEA-COMP:10145"/>
        <dbReference type="Rhea" id="RHEA-COMP:10147"/>
        <dbReference type="ChEBI" id="CHEBI:15378"/>
        <dbReference type="ChEBI" id="CHEBI:57856"/>
        <dbReference type="ChEBI" id="CHEBI:59789"/>
        <dbReference type="ChEBI" id="CHEBI:73542"/>
        <dbReference type="ChEBI" id="CHEBI:74269"/>
        <dbReference type="EC" id="2.1.1.228"/>
    </reaction>
</comment>
<evidence type="ECO:0000256" key="7">
    <source>
        <dbReference type="ARBA" id="ARBA00022490"/>
    </source>
</evidence>
<evidence type="ECO:0000256" key="4">
    <source>
        <dbReference type="ARBA" id="ARBA00011738"/>
    </source>
</evidence>
<dbReference type="EMBL" id="JBHSDU010000015">
    <property type="protein sequence ID" value="MFC4314800.1"/>
    <property type="molecule type" value="Genomic_DNA"/>
</dbReference>
<gene>
    <name evidence="15 18" type="primary">trmD</name>
    <name evidence="18" type="ORF">ACFPN2_37395</name>
</gene>
<dbReference type="InterPro" id="IPR029028">
    <property type="entry name" value="Alpha/beta_knot_MTases"/>
</dbReference>
<comment type="caution">
    <text evidence="18">The sequence shown here is derived from an EMBL/GenBank/DDBJ whole genome shotgun (WGS) entry which is preliminary data.</text>
</comment>
<evidence type="ECO:0000256" key="16">
    <source>
        <dbReference type="RuleBase" id="RU003464"/>
    </source>
</evidence>
<evidence type="ECO:0000313" key="18">
    <source>
        <dbReference type="EMBL" id="MFC4314800.1"/>
    </source>
</evidence>
<dbReference type="InterPro" id="IPR023148">
    <property type="entry name" value="tRNA_m1G_MeTrfase_C_sf"/>
</dbReference>
<protein>
    <recommendedName>
        <fullName evidence="6 15">tRNA (guanine-N(1)-)-methyltransferase</fullName>
        <ecNumber evidence="5 15">2.1.1.228</ecNumber>
    </recommendedName>
    <alternativeName>
        <fullName evidence="12 15">M1G-methyltransferase</fullName>
    </alternativeName>
    <alternativeName>
        <fullName evidence="13 15">tRNA [GM37] methyltransferase</fullName>
    </alternativeName>
</protein>
<evidence type="ECO:0000256" key="15">
    <source>
        <dbReference type="HAMAP-Rule" id="MF_00605"/>
    </source>
</evidence>
<feature type="binding site" evidence="15">
    <location>
        <begin position="133"/>
        <end position="138"/>
    </location>
    <ligand>
        <name>S-adenosyl-L-methionine</name>
        <dbReference type="ChEBI" id="CHEBI:59789"/>
    </ligand>
</feature>
<dbReference type="GO" id="GO:0052906">
    <property type="term" value="F:tRNA (guanine(37)-N1)-methyltransferase activity"/>
    <property type="evidence" value="ECO:0007669"/>
    <property type="project" value="UniProtKB-EC"/>
</dbReference>
<evidence type="ECO:0000256" key="10">
    <source>
        <dbReference type="ARBA" id="ARBA00022691"/>
    </source>
</evidence>
<name>A0ABV8T668_9GAMM</name>
<dbReference type="PANTHER" id="PTHR46417:SF1">
    <property type="entry name" value="TRNA (GUANINE-N(1)-)-METHYLTRANSFERASE"/>
    <property type="match status" value="1"/>
</dbReference>
<dbReference type="Gene3D" id="3.40.1280.10">
    <property type="match status" value="1"/>
</dbReference>
<evidence type="ECO:0000256" key="1">
    <source>
        <dbReference type="ARBA" id="ARBA00002634"/>
    </source>
</evidence>
<keyword evidence="9 15" id="KW-0808">Transferase</keyword>
<proteinExistence type="inferred from homology"/>
<feature type="domain" description="tRNA methyltransferase TRMD/TRM10-type" evidence="17">
    <location>
        <begin position="1"/>
        <end position="226"/>
    </location>
</feature>
<keyword evidence="8 15" id="KW-0489">Methyltransferase</keyword>
<evidence type="ECO:0000256" key="8">
    <source>
        <dbReference type="ARBA" id="ARBA00022603"/>
    </source>
</evidence>
<comment type="subunit">
    <text evidence="4 15 16">Homodimer.</text>
</comment>
<organism evidence="18 19">
    <name type="scientific">Steroidobacter flavus</name>
    <dbReference type="NCBI Taxonomy" id="1842136"/>
    <lineage>
        <taxon>Bacteria</taxon>
        <taxon>Pseudomonadati</taxon>
        <taxon>Pseudomonadota</taxon>
        <taxon>Gammaproteobacteria</taxon>
        <taxon>Steroidobacterales</taxon>
        <taxon>Steroidobacteraceae</taxon>
        <taxon>Steroidobacter</taxon>
    </lineage>
</organism>
<evidence type="ECO:0000256" key="9">
    <source>
        <dbReference type="ARBA" id="ARBA00022679"/>
    </source>
</evidence>
<accession>A0ABV8T668</accession>
<dbReference type="SUPFAM" id="SSF75217">
    <property type="entry name" value="alpha/beta knot"/>
    <property type="match status" value="1"/>
</dbReference>
<dbReference type="Pfam" id="PF01746">
    <property type="entry name" value="tRNA_m1G_MT"/>
    <property type="match status" value="1"/>
</dbReference>
<evidence type="ECO:0000256" key="2">
    <source>
        <dbReference type="ARBA" id="ARBA00004496"/>
    </source>
</evidence>
<dbReference type="NCBIfam" id="NF000648">
    <property type="entry name" value="PRK00026.1"/>
    <property type="match status" value="1"/>
</dbReference>
<evidence type="ECO:0000256" key="14">
    <source>
        <dbReference type="ARBA" id="ARBA00047783"/>
    </source>
</evidence>
<dbReference type="PANTHER" id="PTHR46417">
    <property type="entry name" value="TRNA (GUANINE-N(1)-)-METHYLTRANSFERASE"/>
    <property type="match status" value="1"/>
</dbReference>
<comment type="subcellular location">
    <subcellularLocation>
        <location evidence="2 15 16">Cytoplasm</location>
    </subcellularLocation>
</comment>
<keyword evidence="11 15" id="KW-0819">tRNA processing</keyword>
<keyword evidence="10 15" id="KW-0949">S-adenosyl-L-methionine</keyword>